<dbReference type="SUPFAM" id="SSF46689">
    <property type="entry name" value="Homeodomain-like"/>
    <property type="match status" value="1"/>
</dbReference>
<dbReference type="PANTHER" id="PTHR30055">
    <property type="entry name" value="HTH-TYPE TRANSCRIPTIONAL REGULATOR RUTR"/>
    <property type="match status" value="1"/>
</dbReference>
<evidence type="ECO:0000313" key="7">
    <source>
        <dbReference type="Proteomes" id="UP000471745"/>
    </source>
</evidence>
<dbReference type="InterPro" id="IPR036271">
    <property type="entry name" value="Tet_transcr_reg_TetR-rel_C_sf"/>
</dbReference>
<dbReference type="Gene3D" id="1.10.357.10">
    <property type="entry name" value="Tetracycline Repressor, domain 2"/>
    <property type="match status" value="1"/>
</dbReference>
<dbReference type="Pfam" id="PF00440">
    <property type="entry name" value="TetR_N"/>
    <property type="match status" value="1"/>
</dbReference>
<sequence length="181" mass="19726">MRADAARNLTAVLHAGARLLAEDPGASMAAIAAAAGVDRTTVHRRFANREALLSAVFQAKLDSAERVLDEARLLESPLPVALHRYLEGIIPVSREWPVDMRLMMRKDPAAWTRREEQSARLDAFIRRALGEGYLRAGVDAAWARTILDELVDTAAHRFPDLEPPQAADLVAATLLNGLGAT</sequence>
<dbReference type="InterPro" id="IPR001647">
    <property type="entry name" value="HTH_TetR"/>
</dbReference>
<proteinExistence type="predicted"/>
<name>A0A9X5HF29_9ACTN</name>
<dbReference type="SUPFAM" id="SSF48498">
    <property type="entry name" value="Tetracyclin repressor-like, C-terminal domain"/>
    <property type="match status" value="1"/>
</dbReference>
<dbReference type="AlphaFoldDB" id="A0A9X5HF29"/>
<accession>A0A9X5HF29</accession>
<dbReference type="GO" id="GO:0003700">
    <property type="term" value="F:DNA-binding transcription factor activity"/>
    <property type="evidence" value="ECO:0007669"/>
    <property type="project" value="TreeGrafter"/>
</dbReference>
<dbReference type="PANTHER" id="PTHR30055:SF234">
    <property type="entry name" value="HTH-TYPE TRANSCRIPTIONAL REGULATOR BETI"/>
    <property type="match status" value="1"/>
</dbReference>
<evidence type="ECO:0000256" key="1">
    <source>
        <dbReference type="ARBA" id="ARBA00023015"/>
    </source>
</evidence>
<dbReference type="PROSITE" id="PS50977">
    <property type="entry name" value="HTH_TETR_2"/>
    <property type="match status" value="1"/>
</dbReference>
<feature type="domain" description="HTH tetR-type" evidence="5">
    <location>
        <begin position="6"/>
        <end position="64"/>
    </location>
</feature>
<dbReference type="EMBL" id="JAAGNA010001229">
    <property type="protein sequence ID" value="NEC53777.1"/>
    <property type="molecule type" value="Genomic_DNA"/>
</dbReference>
<evidence type="ECO:0000313" key="6">
    <source>
        <dbReference type="EMBL" id="NEC53777.1"/>
    </source>
</evidence>
<dbReference type="InterPro" id="IPR009057">
    <property type="entry name" value="Homeodomain-like_sf"/>
</dbReference>
<keyword evidence="2 4" id="KW-0238">DNA-binding</keyword>
<keyword evidence="7" id="KW-1185">Reference proteome</keyword>
<dbReference type="RefSeq" id="WP_163091970.1">
    <property type="nucleotide sequence ID" value="NZ_JAAGNA010001229.1"/>
</dbReference>
<evidence type="ECO:0000256" key="2">
    <source>
        <dbReference type="ARBA" id="ARBA00023125"/>
    </source>
</evidence>
<reference evidence="6 7" key="1">
    <citation type="submission" date="2020-01" db="EMBL/GenBank/DDBJ databases">
        <title>Insect and environment-associated Actinomycetes.</title>
        <authorList>
            <person name="Currrie C."/>
            <person name="Chevrette M."/>
            <person name="Carlson C."/>
            <person name="Stubbendieck R."/>
            <person name="Wendt-Pienkowski E."/>
        </authorList>
    </citation>
    <scope>NUCLEOTIDE SEQUENCE [LARGE SCALE GENOMIC DNA]</scope>
    <source>
        <strain evidence="6 7">SID8189</strain>
    </source>
</reference>
<protein>
    <submittedName>
        <fullName evidence="6">TetR family transcriptional regulator</fullName>
    </submittedName>
</protein>
<comment type="caution">
    <text evidence="6">The sequence shown here is derived from an EMBL/GenBank/DDBJ whole genome shotgun (WGS) entry which is preliminary data.</text>
</comment>
<organism evidence="6 7">
    <name type="scientific">Actinospica acidiphila</name>
    <dbReference type="NCBI Taxonomy" id="304899"/>
    <lineage>
        <taxon>Bacteria</taxon>
        <taxon>Bacillati</taxon>
        <taxon>Actinomycetota</taxon>
        <taxon>Actinomycetes</taxon>
        <taxon>Catenulisporales</taxon>
        <taxon>Actinospicaceae</taxon>
        <taxon>Actinospica</taxon>
    </lineage>
</organism>
<evidence type="ECO:0000259" key="5">
    <source>
        <dbReference type="PROSITE" id="PS50977"/>
    </source>
</evidence>
<dbReference type="GO" id="GO:0000976">
    <property type="term" value="F:transcription cis-regulatory region binding"/>
    <property type="evidence" value="ECO:0007669"/>
    <property type="project" value="TreeGrafter"/>
</dbReference>
<gene>
    <name evidence="6" type="ORF">G3I18_35310</name>
</gene>
<feature type="DNA-binding region" description="H-T-H motif" evidence="4">
    <location>
        <begin position="27"/>
        <end position="46"/>
    </location>
</feature>
<keyword evidence="3" id="KW-0804">Transcription</keyword>
<evidence type="ECO:0000256" key="3">
    <source>
        <dbReference type="ARBA" id="ARBA00023163"/>
    </source>
</evidence>
<dbReference type="InterPro" id="IPR050109">
    <property type="entry name" value="HTH-type_TetR-like_transc_reg"/>
</dbReference>
<evidence type="ECO:0000256" key="4">
    <source>
        <dbReference type="PROSITE-ProRule" id="PRU00335"/>
    </source>
</evidence>
<keyword evidence="1" id="KW-0805">Transcription regulation</keyword>
<dbReference type="Proteomes" id="UP000471745">
    <property type="component" value="Unassembled WGS sequence"/>
</dbReference>